<dbReference type="PROSITE" id="PS50983">
    <property type="entry name" value="FE_B12_PBP"/>
    <property type="match status" value="1"/>
</dbReference>
<comment type="caution">
    <text evidence="2">The sequence shown here is derived from an EMBL/GenBank/DDBJ whole genome shotgun (WGS) entry which is preliminary data.</text>
</comment>
<evidence type="ECO:0000259" key="1">
    <source>
        <dbReference type="PROSITE" id="PS50983"/>
    </source>
</evidence>
<dbReference type="Proteomes" id="UP001549321">
    <property type="component" value="Unassembled WGS sequence"/>
</dbReference>
<dbReference type="CDD" id="cd01149">
    <property type="entry name" value="HutB"/>
    <property type="match status" value="1"/>
</dbReference>
<dbReference type="PANTHER" id="PTHR30535:SF4">
    <property type="entry name" value="HEMIN-BINDING PERIPLASMIC PROTEIN HMUT"/>
    <property type="match status" value="1"/>
</dbReference>
<protein>
    <submittedName>
        <fullName evidence="2">Iron complex transport system substrate-binding protein</fullName>
    </submittedName>
</protein>
<dbReference type="EMBL" id="JBEPSM010000003">
    <property type="protein sequence ID" value="MET4635683.1"/>
    <property type="molecule type" value="Genomic_DNA"/>
</dbReference>
<gene>
    <name evidence="2" type="ORF">ABIE08_003634</name>
</gene>
<feature type="domain" description="Fe/B12 periplasmic-binding" evidence="1">
    <location>
        <begin position="67"/>
        <end position="323"/>
    </location>
</feature>
<dbReference type="PANTHER" id="PTHR30535">
    <property type="entry name" value="VITAMIN B12-BINDING PROTEIN"/>
    <property type="match status" value="1"/>
</dbReference>
<reference evidence="2 3" key="1">
    <citation type="submission" date="2024-06" db="EMBL/GenBank/DDBJ databases">
        <title>Sorghum-associated microbial communities from plants grown in Nebraska, USA.</title>
        <authorList>
            <person name="Schachtman D."/>
        </authorList>
    </citation>
    <scope>NUCLEOTIDE SEQUENCE [LARGE SCALE GENOMIC DNA]</scope>
    <source>
        <strain evidence="2 3">3207</strain>
    </source>
</reference>
<dbReference type="InterPro" id="IPR002491">
    <property type="entry name" value="ABC_transptr_periplasmic_BD"/>
</dbReference>
<dbReference type="InterPro" id="IPR050902">
    <property type="entry name" value="ABC_Transporter_SBP"/>
</dbReference>
<dbReference type="Gene3D" id="3.40.50.1980">
    <property type="entry name" value="Nitrogenase molybdenum iron protein domain"/>
    <property type="match status" value="2"/>
</dbReference>
<evidence type="ECO:0000313" key="3">
    <source>
        <dbReference type="Proteomes" id="UP001549321"/>
    </source>
</evidence>
<sequence>MMRLSHSPSPFGVLRSVERLSGRRFPFLFGLAFAIVITCGAIVQSVAAERVIEDATGRKVTIGSTDRIVTIGGDITEIVYALGAGDRIIARDTTSSYPPEAAAKPDVGYMRALSAEGVLSVKPDLIIAVEGSGPKDAITLLESASVPIVIVPERRTGDSILAKVRLIADILGETEKGDKLAGTMAAKFKALDTAIAKIPENERKKAVFLMSLNGGKPMAAGHNTAADSMIQMAGGINPMAAVEGYKPASDEALIAAEPEVVVMMIGQSGPPKREVVFDSPALRATPAARDKALVTMDGLYLLGFGPRTADAARDLAHALYPTLDLPEWPAAD</sequence>
<dbReference type="RefSeq" id="WP_354553224.1">
    <property type="nucleotide sequence ID" value="NZ_JBEPSM010000003.1"/>
</dbReference>
<evidence type="ECO:0000313" key="2">
    <source>
        <dbReference type="EMBL" id="MET4635683.1"/>
    </source>
</evidence>
<accession>A0ABV2R4R1</accession>
<keyword evidence="3" id="KW-1185">Reference proteome</keyword>
<organism evidence="2 3">
    <name type="scientific">Kaistia defluvii</name>
    <dbReference type="NCBI Taxonomy" id="410841"/>
    <lineage>
        <taxon>Bacteria</taxon>
        <taxon>Pseudomonadati</taxon>
        <taxon>Pseudomonadota</taxon>
        <taxon>Alphaproteobacteria</taxon>
        <taxon>Hyphomicrobiales</taxon>
        <taxon>Kaistiaceae</taxon>
        <taxon>Kaistia</taxon>
    </lineage>
</organism>
<name>A0ABV2R4R1_9HYPH</name>
<dbReference type="SUPFAM" id="SSF53807">
    <property type="entry name" value="Helical backbone' metal receptor"/>
    <property type="match status" value="1"/>
</dbReference>
<proteinExistence type="predicted"/>
<dbReference type="Pfam" id="PF01497">
    <property type="entry name" value="Peripla_BP_2"/>
    <property type="match status" value="1"/>
</dbReference>